<protein>
    <submittedName>
        <fullName evidence="2">Uncharacterized protein</fullName>
    </submittedName>
</protein>
<sequence length="83" mass="8952">MSCVGAGEAGAAGWHDAGGVRPEETPQLHQQCQCRDCGNRHLIKIGIQDEQRLYSMLGAAAHNVCSSCQSWPFLLELSQPATE</sequence>
<evidence type="ECO:0000313" key="3">
    <source>
        <dbReference type="Proteomes" id="UP001235939"/>
    </source>
</evidence>
<evidence type="ECO:0000256" key="1">
    <source>
        <dbReference type="SAM" id="MobiDB-lite"/>
    </source>
</evidence>
<gene>
    <name evidence="2" type="ORF">LAZ67_12002933</name>
</gene>
<accession>A0ABY6L628</accession>
<reference evidence="2 3" key="1">
    <citation type="submission" date="2022-01" db="EMBL/GenBank/DDBJ databases">
        <title>A chromosomal length assembly of Cordylochernes scorpioides.</title>
        <authorList>
            <person name="Zeh D."/>
            <person name="Zeh J."/>
        </authorList>
    </citation>
    <scope>NUCLEOTIDE SEQUENCE [LARGE SCALE GENOMIC DNA]</scope>
    <source>
        <strain evidence="2">IN4F17</strain>
        <tissue evidence="2">Whole Body</tissue>
    </source>
</reference>
<dbReference type="EMBL" id="CP092874">
    <property type="protein sequence ID" value="UYV75215.1"/>
    <property type="molecule type" value="Genomic_DNA"/>
</dbReference>
<feature type="region of interest" description="Disordered" evidence="1">
    <location>
        <begin position="1"/>
        <end position="24"/>
    </location>
</feature>
<evidence type="ECO:0000313" key="2">
    <source>
        <dbReference type="EMBL" id="UYV75215.1"/>
    </source>
</evidence>
<name>A0ABY6L628_9ARAC</name>
<dbReference type="Proteomes" id="UP001235939">
    <property type="component" value="Chromosome 12"/>
</dbReference>
<organism evidence="2 3">
    <name type="scientific">Cordylochernes scorpioides</name>
    <dbReference type="NCBI Taxonomy" id="51811"/>
    <lineage>
        <taxon>Eukaryota</taxon>
        <taxon>Metazoa</taxon>
        <taxon>Ecdysozoa</taxon>
        <taxon>Arthropoda</taxon>
        <taxon>Chelicerata</taxon>
        <taxon>Arachnida</taxon>
        <taxon>Pseudoscorpiones</taxon>
        <taxon>Cheliferoidea</taxon>
        <taxon>Chernetidae</taxon>
        <taxon>Cordylochernes</taxon>
    </lineage>
</organism>
<keyword evidence="3" id="KW-1185">Reference proteome</keyword>
<proteinExistence type="predicted"/>